<name>F0JK83_9BACT</name>
<dbReference type="eggNOG" id="COG3153">
    <property type="taxonomic scope" value="Bacteria"/>
</dbReference>
<dbReference type="RefSeq" id="WP_014323756.1">
    <property type="nucleotide sequence ID" value="NC_016803.1"/>
</dbReference>
<accession>F0JK83</accession>
<dbReference type="KEGG" id="ddn:DND132_3129"/>
<evidence type="ECO:0000259" key="1">
    <source>
        <dbReference type="PROSITE" id="PS51186"/>
    </source>
</evidence>
<reference evidence="2 3" key="1">
    <citation type="journal article" date="2011" name="J. Bacteriol.">
        <title>Genome sequence of the mercury-methylating strain Desulfovibrio desulfuricans ND132.</title>
        <authorList>
            <person name="Brown S.D."/>
            <person name="Gilmour C.C."/>
            <person name="Kucken A.M."/>
            <person name="Wall J.D."/>
            <person name="Elias D.A."/>
            <person name="Brandt C.C."/>
            <person name="Podar M."/>
            <person name="Chertkov O."/>
            <person name="Held B."/>
            <person name="Bruce D.C."/>
            <person name="Detter J.C."/>
            <person name="Tapia R."/>
            <person name="Han C.S."/>
            <person name="Goodwin L.A."/>
            <person name="Cheng J.F."/>
            <person name="Pitluck S."/>
            <person name="Woyke T."/>
            <person name="Mikhailova N."/>
            <person name="Ivanova N.N."/>
            <person name="Han J."/>
            <person name="Lucas S."/>
            <person name="Lapidus A.L."/>
            <person name="Land M.L."/>
            <person name="Hauser L.J."/>
            <person name="Palumbo A.V."/>
        </authorList>
    </citation>
    <scope>NUCLEOTIDE SEQUENCE [LARGE SCALE GENOMIC DNA]</scope>
    <source>
        <strain evidence="2 3">ND132</strain>
    </source>
</reference>
<feature type="domain" description="N-acetyltransferase" evidence="1">
    <location>
        <begin position="5"/>
        <end position="153"/>
    </location>
</feature>
<dbReference type="OrthoDB" id="5412651at2"/>
<dbReference type="STRING" id="641491.DND132_3129"/>
<gene>
    <name evidence="2" type="ORF">DND132_3129</name>
</gene>
<dbReference type="PROSITE" id="PS51186">
    <property type="entry name" value="GNAT"/>
    <property type="match status" value="1"/>
</dbReference>
<dbReference type="HOGENOM" id="CLU_052477_0_0_7"/>
<evidence type="ECO:0000313" key="3">
    <source>
        <dbReference type="Proteomes" id="UP000007845"/>
    </source>
</evidence>
<evidence type="ECO:0000313" key="2">
    <source>
        <dbReference type="EMBL" id="EGB16332.1"/>
    </source>
</evidence>
<sequence>MSNEFRITLFTPEDAPDVSRFYKETYGDGFPLKYVYDPAEISRRYDGVNHRTTIVRDGEDRLAAMGSLFRFAPNPLLYEAGQLMVSKRHRGKGLSNIIGRVVLEEFPTQIPVDAVFIEALCSHTLSQPSATNCGLLPTGVELERIPPMGPKQDNGVVVNTSLLTLFRIYRDTPHTIHPHPDYVEFIERRNRALGIKRTVEPGASPVPPSTNAQSDVLRDASMATLTIFRAGKDLPDVLARFRAEAAGCSMHVRLDLGDRATPWAIDVLRGERFFLSAYLPLWFGTDGILLQKLPAAPDFSAPRYGSEAAKSMGDAVLADWEAVTGSN</sequence>
<dbReference type="GO" id="GO:0016747">
    <property type="term" value="F:acyltransferase activity, transferring groups other than amino-acyl groups"/>
    <property type="evidence" value="ECO:0007669"/>
    <property type="project" value="InterPro"/>
</dbReference>
<dbReference type="Proteomes" id="UP000007845">
    <property type="component" value="Chromosome"/>
</dbReference>
<organism evidence="2 3">
    <name type="scientific">Pseudodesulfovibrio mercurii</name>
    <dbReference type="NCBI Taxonomy" id="641491"/>
    <lineage>
        <taxon>Bacteria</taxon>
        <taxon>Pseudomonadati</taxon>
        <taxon>Thermodesulfobacteriota</taxon>
        <taxon>Desulfovibrionia</taxon>
        <taxon>Desulfovibrionales</taxon>
        <taxon>Desulfovibrionaceae</taxon>
    </lineage>
</organism>
<dbReference type="Gene3D" id="3.40.630.30">
    <property type="match status" value="1"/>
</dbReference>
<keyword evidence="3" id="KW-1185">Reference proteome</keyword>
<dbReference type="EMBL" id="CP003220">
    <property type="protein sequence ID" value="EGB16332.1"/>
    <property type="molecule type" value="Genomic_DNA"/>
</dbReference>
<dbReference type="InterPro" id="IPR000182">
    <property type="entry name" value="GNAT_dom"/>
</dbReference>
<dbReference type="AlphaFoldDB" id="F0JK83"/>
<proteinExistence type="predicted"/>
<protein>
    <recommendedName>
        <fullName evidence="1">N-acetyltransferase domain-containing protein</fullName>
    </recommendedName>
</protein>
<dbReference type="InterPro" id="IPR016181">
    <property type="entry name" value="Acyl_CoA_acyltransferase"/>
</dbReference>
<dbReference type="SUPFAM" id="SSF55729">
    <property type="entry name" value="Acyl-CoA N-acyltransferases (Nat)"/>
    <property type="match status" value="1"/>
</dbReference>